<dbReference type="Proteomes" id="UP000196027">
    <property type="component" value="Chromosome"/>
</dbReference>
<reference evidence="3 4" key="1">
    <citation type="submission" date="2017-05" db="EMBL/GenBank/DDBJ databases">
        <title>Genomic insights into alkan degradation activity of Oleiphilus messinensis.</title>
        <authorList>
            <person name="Kozyavkin S.A."/>
            <person name="Slesarev A.I."/>
            <person name="Golyshin P.N."/>
            <person name="Korzhenkov A."/>
            <person name="Golyshina O.N."/>
            <person name="Toshchakov S.V."/>
        </authorList>
    </citation>
    <scope>NUCLEOTIDE SEQUENCE [LARGE SCALE GENOMIC DNA]</scope>
    <source>
        <strain evidence="3 4">ME102</strain>
    </source>
</reference>
<dbReference type="RefSeq" id="WP_198343145.1">
    <property type="nucleotide sequence ID" value="NZ_CP021425.1"/>
</dbReference>
<proteinExistence type="predicted"/>
<organism evidence="3 4">
    <name type="scientific">Oleiphilus messinensis</name>
    <dbReference type="NCBI Taxonomy" id="141451"/>
    <lineage>
        <taxon>Bacteria</taxon>
        <taxon>Pseudomonadati</taxon>
        <taxon>Pseudomonadota</taxon>
        <taxon>Gammaproteobacteria</taxon>
        <taxon>Oceanospirillales</taxon>
        <taxon>Oleiphilaceae</taxon>
        <taxon>Oleiphilus</taxon>
    </lineage>
</organism>
<dbReference type="KEGG" id="ome:OLMES_5367"/>
<feature type="chain" id="PRO_5012778910" evidence="1">
    <location>
        <begin position="21"/>
        <end position="138"/>
    </location>
</feature>
<dbReference type="PANTHER" id="PTHR38599:SF1">
    <property type="entry name" value="CUPIN DOMAIN PROTEIN (AFU_ORTHOLOGUE AFUA_3G13620)"/>
    <property type="match status" value="1"/>
</dbReference>
<sequence>MKKLLMVTSCVAMLWCGFTAAETATKESSAKSGKVKLENMMSAVLEGVPGTEVIVSRVHIPPHSTLPKHWHPGEEFAYILQGKAILVQEGKEDVVTKAGEAIKIPLKQIHSARTESEGAVIVVFRVHPQGEPERVLVP</sequence>
<dbReference type="Gene3D" id="2.60.120.10">
    <property type="entry name" value="Jelly Rolls"/>
    <property type="match status" value="1"/>
</dbReference>
<evidence type="ECO:0000313" key="3">
    <source>
        <dbReference type="EMBL" id="ARU59347.1"/>
    </source>
</evidence>
<dbReference type="InterPro" id="IPR011051">
    <property type="entry name" value="RmlC_Cupin_sf"/>
</dbReference>
<dbReference type="AlphaFoldDB" id="A0A1Y0IFN7"/>
<evidence type="ECO:0000259" key="2">
    <source>
        <dbReference type="Pfam" id="PF07883"/>
    </source>
</evidence>
<dbReference type="SUPFAM" id="SSF51182">
    <property type="entry name" value="RmlC-like cupins"/>
    <property type="match status" value="1"/>
</dbReference>
<name>A0A1Y0IFN7_9GAMM</name>
<protein>
    <submittedName>
        <fullName evidence="3">Cupin</fullName>
    </submittedName>
</protein>
<dbReference type="Pfam" id="PF07883">
    <property type="entry name" value="Cupin_2"/>
    <property type="match status" value="1"/>
</dbReference>
<evidence type="ECO:0000256" key="1">
    <source>
        <dbReference type="SAM" id="SignalP"/>
    </source>
</evidence>
<keyword evidence="4" id="KW-1185">Reference proteome</keyword>
<dbReference type="PANTHER" id="PTHR38599">
    <property type="entry name" value="CUPIN DOMAIN PROTEIN (AFU_ORTHOLOGUE AFUA_3G13620)"/>
    <property type="match status" value="1"/>
</dbReference>
<accession>A0A1Y0IFN7</accession>
<feature type="signal peptide" evidence="1">
    <location>
        <begin position="1"/>
        <end position="20"/>
    </location>
</feature>
<dbReference type="InterPro" id="IPR014710">
    <property type="entry name" value="RmlC-like_jellyroll"/>
</dbReference>
<evidence type="ECO:0000313" key="4">
    <source>
        <dbReference type="Proteomes" id="UP000196027"/>
    </source>
</evidence>
<feature type="domain" description="Cupin type-2" evidence="2">
    <location>
        <begin position="57"/>
        <end position="123"/>
    </location>
</feature>
<dbReference type="EMBL" id="CP021425">
    <property type="protein sequence ID" value="ARU59347.1"/>
    <property type="molecule type" value="Genomic_DNA"/>
</dbReference>
<keyword evidence="1" id="KW-0732">Signal</keyword>
<gene>
    <name evidence="3" type="ORF">OLMES_5367</name>
</gene>
<dbReference type="InterPro" id="IPR013096">
    <property type="entry name" value="Cupin_2"/>
</dbReference>